<sequence>MVSVVRGIVVCLPRNSLRSGVSVMALLSFQTRFLAFVGAVFTVFVSPATGLFTSIFLCLFRRLSPFLFTYLFARGRGTVNTLFLVLSARPSEALKMTFCILELIITNLSANCLNESSFSFVGADISVTLTWNG</sequence>
<keyword evidence="1" id="KW-0472">Membrane</keyword>
<dbReference type="AlphaFoldDB" id="A0A1R1PEA3"/>
<evidence type="ECO:0000256" key="1">
    <source>
        <dbReference type="SAM" id="Phobius"/>
    </source>
</evidence>
<accession>A0A1R1PEA3</accession>
<feature type="transmembrane region" description="Helical" evidence="1">
    <location>
        <begin position="33"/>
        <end position="60"/>
    </location>
</feature>
<evidence type="ECO:0000313" key="2">
    <source>
        <dbReference type="EMBL" id="OMH79202.1"/>
    </source>
</evidence>
<keyword evidence="1" id="KW-1133">Transmembrane helix</keyword>
<gene>
    <name evidence="2" type="ORF">AX774_g7394</name>
</gene>
<dbReference type="EMBL" id="LSSK01001638">
    <property type="protein sequence ID" value="OMH79202.1"/>
    <property type="molecule type" value="Genomic_DNA"/>
</dbReference>
<keyword evidence="1" id="KW-0812">Transmembrane</keyword>
<name>A0A1R1PEA3_ZANCU</name>
<reference evidence="3" key="1">
    <citation type="submission" date="2017-01" db="EMBL/GenBank/DDBJ databases">
        <authorList>
            <person name="Wang Y."/>
            <person name="White M."/>
            <person name="Kvist S."/>
            <person name="Moncalvo J.-M."/>
        </authorList>
    </citation>
    <scope>NUCLEOTIDE SEQUENCE [LARGE SCALE GENOMIC DNA]</scope>
    <source>
        <strain evidence="3">COL-18-3</strain>
    </source>
</reference>
<proteinExistence type="predicted"/>
<organism evidence="2 3">
    <name type="scientific">Zancudomyces culisetae</name>
    <name type="common">Gut fungus</name>
    <name type="synonym">Smittium culisetae</name>
    <dbReference type="NCBI Taxonomy" id="1213189"/>
    <lineage>
        <taxon>Eukaryota</taxon>
        <taxon>Fungi</taxon>
        <taxon>Fungi incertae sedis</taxon>
        <taxon>Zoopagomycota</taxon>
        <taxon>Kickxellomycotina</taxon>
        <taxon>Harpellomycetes</taxon>
        <taxon>Harpellales</taxon>
        <taxon>Legeriomycetaceae</taxon>
        <taxon>Zancudomyces</taxon>
    </lineage>
</organism>
<dbReference type="Proteomes" id="UP000188320">
    <property type="component" value="Unassembled WGS sequence"/>
</dbReference>
<protein>
    <submittedName>
        <fullName evidence="2">Uncharacterized protein</fullName>
    </submittedName>
</protein>
<keyword evidence="3" id="KW-1185">Reference proteome</keyword>
<evidence type="ECO:0000313" key="3">
    <source>
        <dbReference type="Proteomes" id="UP000188320"/>
    </source>
</evidence>
<comment type="caution">
    <text evidence="2">The sequence shown here is derived from an EMBL/GenBank/DDBJ whole genome shotgun (WGS) entry which is preliminary data.</text>
</comment>